<evidence type="ECO:0000256" key="10">
    <source>
        <dbReference type="ARBA" id="ARBA00023236"/>
    </source>
</evidence>
<organism evidence="12 14">
    <name type="scientific">Gimesia maris</name>
    <dbReference type="NCBI Taxonomy" id="122"/>
    <lineage>
        <taxon>Bacteria</taxon>
        <taxon>Pseudomonadati</taxon>
        <taxon>Planctomycetota</taxon>
        <taxon>Planctomycetia</taxon>
        <taxon>Planctomycetales</taxon>
        <taxon>Planctomycetaceae</taxon>
        <taxon>Gimesia</taxon>
    </lineage>
</organism>
<protein>
    <submittedName>
        <fullName evidence="13">LexA repressor</fullName>
        <ecNumber evidence="13">3.4.21.88</ecNumber>
    </submittedName>
</protein>
<accession>A0A3D3R178</accession>
<keyword evidence="15" id="KW-1185">Reference proteome</keyword>
<dbReference type="RefSeq" id="WP_002645359.1">
    <property type="nucleotide sequence ID" value="NZ_CAXBMG010000069.1"/>
</dbReference>
<name>A0A3D3R178_9PLAN</name>
<evidence type="ECO:0000313" key="15">
    <source>
        <dbReference type="Proteomes" id="UP000322887"/>
    </source>
</evidence>
<dbReference type="InterPro" id="IPR050077">
    <property type="entry name" value="LexA_repressor"/>
</dbReference>
<keyword evidence="3" id="KW-0227">DNA damage</keyword>
<dbReference type="Proteomes" id="UP000263642">
    <property type="component" value="Unassembled WGS sequence"/>
</dbReference>
<evidence type="ECO:0000256" key="9">
    <source>
        <dbReference type="ARBA" id="ARBA00023204"/>
    </source>
</evidence>
<dbReference type="GO" id="GO:0006508">
    <property type="term" value="P:proteolysis"/>
    <property type="evidence" value="ECO:0007669"/>
    <property type="project" value="InterPro"/>
</dbReference>
<dbReference type="EMBL" id="CP042910">
    <property type="protein sequence ID" value="QEG19917.1"/>
    <property type="molecule type" value="Genomic_DNA"/>
</dbReference>
<dbReference type="EMBL" id="DQAY01000040">
    <property type="protein sequence ID" value="HCO22604.1"/>
    <property type="molecule type" value="Genomic_DNA"/>
</dbReference>
<feature type="domain" description="LexA repressor DNA-binding" evidence="11">
    <location>
        <begin position="10"/>
        <end position="73"/>
    </location>
</feature>
<evidence type="ECO:0000313" key="14">
    <source>
        <dbReference type="Proteomes" id="UP000263642"/>
    </source>
</evidence>
<evidence type="ECO:0000259" key="11">
    <source>
        <dbReference type="Pfam" id="PF01726"/>
    </source>
</evidence>
<reference evidence="13 15" key="2">
    <citation type="submission" date="2019-08" db="EMBL/GenBank/DDBJ databases">
        <title>Deep-cultivation of Planctomycetes and their phenomic and genomic characterization uncovers novel biology.</title>
        <authorList>
            <person name="Wiegand S."/>
            <person name="Jogler M."/>
            <person name="Boedeker C."/>
            <person name="Pinto D."/>
            <person name="Vollmers J."/>
            <person name="Rivas-Marin E."/>
            <person name="Kohn T."/>
            <person name="Peeters S.H."/>
            <person name="Heuer A."/>
            <person name="Rast P."/>
            <person name="Oberbeckmann S."/>
            <person name="Bunk B."/>
            <person name="Jeske O."/>
            <person name="Meyerdierks A."/>
            <person name="Storesund J.E."/>
            <person name="Kallscheuer N."/>
            <person name="Luecker S."/>
            <person name="Lage O.M."/>
            <person name="Pohl T."/>
            <person name="Merkel B.J."/>
            <person name="Hornburger P."/>
            <person name="Mueller R.-W."/>
            <person name="Bruemmer F."/>
            <person name="Labrenz M."/>
            <person name="Spormann A.M."/>
            <person name="Op den Camp H."/>
            <person name="Overmann J."/>
            <person name="Amann R."/>
            <person name="Jetten M.S.M."/>
            <person name="Mascher T."/>
            <person name="Medema M.H."/>
            <person name="Devos D.P."/>
            <person name="Kaster A.-K."/>
            <person name="Ovreas L."/>
            <person name="Rohde M."/>
            <person name="Galperin M.Y."/>
            <person name="Jogler C."/>
        </authorList>
    </citation>
    <scope>NUCLEOTIDE SEQUENCE [LARGE SCALE GENOMIC DNA]</scope>
    <source>
        <strain evidence="13 15">DSM 8797</strain>
    </source>
</reference>
<keyword evidence="6" id="KW-0805">Transcription regulation</keyword>
<evidence type="ECO:0000256" key="7">
    <source>
        <dbReference type="ARBA" id="ARBA00023125"/>
    </source>
</evidence>
<dbReference type="Gene3D" id="1.10.10.10">
    <property type="entry name" value="Winged helix-like DNA-binding domain superfamily/Winged helix DNA-binding domain"/>
    <property type="match status" value="1"/>
</dbReference>
<dbReference type="GO" id="GO:0004252">
    <property type="term" value="F:serine-type endopeptidase activity"/>
    <property type="evidence" value="ECO:0007669"/>
    <property type="project" value="UniProtKB-EC"/>
</dbReference>
<dbReference type="InterPro" id="IPR036388">
    <property type="entry name" value="WH-like_DNA-bd_sf"/>
</dbReference>
<keyword evidence="9" id="KW-0234">DNA repair</keyword>
<dbReference type="Proteomes" id="UP000322887">
    <property type="component" value="Chromosome"/>
</dbReference>
<evidence type="ECO:0000256" key="1">
    <source>
        <dbReference type="ARBA" id="ARBA00022491"/>
    </source>
</evidence>
<keyword evidence="10" id="KW-0742">SOS response</keyword>
<dbReference type="GO" id="GO:0006281">
    <property type="term" value="P:DNA repair"/>
    <property type="evidence" value="ECO:0007669"/>
    <property type="project" value="UniProtKB-KW"/>
</dbReference>
<evidence type="ECO:0000256" key="2">
    <source>
        <dbReference type="ARBA" id="ARBA00022705"/>
    </source>
</evidence>
<dbReference type="GO" id="GO:0006260">
    <property type="term" value="P:DNA replication"/>
    <property type="evidence" value="ECO:0007669"/>
    <property type="project" value="UniProtKB-KW"/>
</dbReference>
<keyword evidence="5" id="KW-0068">Autocatalytic cleavage</keyword>
<dbReference type="GeneID" id="98650240"/>
<keyword evidence="7" id="KW-0238">DNA-binding</keyword>
<proteinExistence type="predicted"/>
<dbReference type="EC" id="3.4.21.88" evidence="13"/>
<dbReference type="GO" id="GO:0009432">
    <property type="term" value="P:SOS response"/>
    <property type="evidence" value="ECO:0007669"/>
    <property type="project" value="UniProtKB-KW"/>
</dbReference>
<dbReference type="GO" id="GO:0003677">
    <property type="term" value="F:DNA binding"/>
    <property type="evidence" value="ECO:0007669"/>
    <property type="project" value="UniProtKB-KW"/>
</dbReference>
<evidence type="ECO:0000313" key="12">
    <source>
        <dbReference type="EMBL" id="HCO22604.1"/>
    </source>
</evidence>
<evidence type="ECO:0000256" key="6">
    <source>
        <dbReference type="ARBA" id="ARBA00023015"/>
    </source>
</evidence>
<keyword evidence="4 13" id="KW-0378">Hydrolase</keyword>
<dbReference type="SUPFAM" id="SSF46785">
    <property type="entry name" value="Winged helix' DNA-binding domain"/>
    <property type="match status" value="1"/>
</dbReference>
<dbReference type="Pfam" id="PF01726">
    <property type="entry name" value="LexA_DNA_bind"/>
    <property type="match status" value="1"/>
</dbReference>
<dbReference type="InterPro" id="IPR036390">
    <property type="entry name" value="WH_DNA-bd_sf"/>
</dbReference>
<evidence type="ECO:0000256" key="3">
    <source>
        <dbReference type="ARBA" id="ARBA00022763"/>
    </source>
</evidence>
<gene>
    <name evidence="13" type="primary">lexA_5</name>
    <name evidence="12" type="ORF">DIT97_05895</name>
    <name evidence="13" type="ORF">GmarT_58260</name>
</gene>
<dbReference type="AlphaFoldDB" id="A0A3D3R178"/>
<dbReference type="PANTHER" id="PTHR33516:SF2">
    <property type="entry name" value="LEXA REPRESSOR-RELATED"/>
    <property type="match status" value="1"/>
</dbReference>
<sequence length="127" mass="14353">MQTTEISSRKKLTEKQESIYSFIKQEITQQRLSPTVREIAEQFGIRSSNGVMCHLRALERKGWIKRDHYLSRGITLVAEPVTQMITLTPGEAVCIGEIYVGCVGVKDRSVTLELIAPDTMGEIRKDL</sequence>
<dbReference type="FunFam" id="1.10.10.10:FF:000009">
    <property type="entry name" value="LexA repressor"/>
    <property type="match status" value="1"/>
</dbReference>
<evidence type="ECO:0000256" key="4">
    <source>
        <dbReference type="ARBA" id="ARBA00022801"/>
    </source>
</evidence>
<reference evidence="12 14" key="1">
    <citation type="journal article" date="2018" name="Nat. Biotechnol.">
        <title>A standardized bacterial taxonomy based on genome phylogeny substantially revises the tree of life.</title>
        <authorList>
            <person name="Parks D.H."/>
            <person name="Chuvochina M."/>
            <person name="Waite D.W."/>
            <person name="Rinke C."/>
            <person name="Skarshewski A."/>
            <person name="Chaumeil P.A."/>
            <person name="Hugenholtz P."/>
        </authorList>
    </citation>
    <scope>NUCLEOTIDE SEQUENCE [LARGE SCALE GENOMIC DNA]</scope>
    <source>
        <strain evidence="12">UBA9375</strain>
    </source>
</reference>
<keyword evidence="8" id="KW-0804">Transcription</keyword>
<evidence type="ECO:0000313" key="13">
    <source>
        <dbReference type="EMBL" id="QEG19917.1"/>
    </source>
</evidence>
<evidence type="ECO:0000256" key="8">
    <source>
        <dbReference type="ARBA" id="ARBA00023163"/>
    </source>
</evidence>
<dbReference type="PANTHER" id="PTHR33516">
    <property type="entry name" value="LEXA REPRESSOR"/>
    <property type="match status" value="1"/>
</dbReference>
<dbReference type="InterPro" id="IPR006199">
    <property type="entry name" value="LexA_DNA-bd_dom"/>
</dbReference>
<keyword evidence="2" id="KW-0235">DNA replication</keyword>
<evidence type="ECO:0000256" key="5">
    <source>
        <dbReference type="ARBA" id="ARBA00022813"/>
    </source>
</evidence>
<keyword evidence="1" id="KW-0678">Repressor</keyword>